<gene>
    <name evidence="6" type="primary">100678915</name>
</gene>
<evidence type="ECO:0000313" key="6">
    <source>
        <dbReference type="EnsemblMetazoa" id="XP_031786853"/>
    </source>
</evidence>
<dbReference type="GO" id="GO:0005524">
    <property type="term" value="F:ATP binding"/>
    <property type="evidence" value="ECO:0007669"/>
    <property type="project" value="InterPro"/>
</dbReference>
<reference evidence="6" key="1">
    <citation type="submission" date="2021-01" db="UniProtKB">
        <authorList>
            <consortium name="EnsemblMetazoa"/>
        </authorList>
    </citation>
    <scope>IDENTIFICATION</scope>
</reference>
<dbReference type="PANTHER" id="PTHR43615:SF1">
    <property type="entry name" value="PPDK_N DOMAIN-CONTAINING PROTEIN"/>
    <property type="match status" value="1"/>
</dbReference>
<dbReference type="SUPFAM" id="SSF56059">
    <property type="entry name" value="Glutathione synthetase ATP-binding domain-like"/>
    <property type="match status" value="1"/>
</dbReference>
<keyword evidence="3" id="KW-0472">Membrane</keyword>
<evidence type="ECO:0000313" key="7">
    <source>
        <dbReference type="Proteomes" id="UP000002358"/>
    </source>
</evidence>
<dbReference type="EnsemblMetazoa" id="XM_016986323">
    <property type="protein sequence ID" value="XP_016841812"/>
    <property type="gene ID" value="LOC100678915"/>
</dbReference>
<dbReference type="SMR" id="A0A7M7QK45"/>
<dbReference type="InParanoid" id="A0A7M7QK45"/>
<dbReference type="Proteomes" id="UP000002358">
    <property type="component" value="Chromosome 5"/>
</dbReference>
<dbReference type="OrthoDB" id="6123450at2759"/>
<evidence type="ECO:0000259" key="4">
    <source>
        <dbReference type="Pfam" id="PF00391"/>
    </source>
</evidence>
<feature type="coiled-coil region" evidence="2">
    <location>
        <begin position="889"/>
        <end position="930"/>
    </location>
</feature>
<organism evidence="6 7">
    <name type="scientific">Nasonia vitripennis</name>
    <name type="common">Parasitic wasp</name>
    <dbReference type="NCBI Taxonomy" id="7425"/>
    <lineage>
        <taxon>Eukaryota</taxon>
        <taxon>Metazoa</taxon>
        <taxon>Ecdysozoa</taxon>
        <taxon>Arthropoda</taxon>
        <taxon>Hexapoda</taxon>
        <taxon>Insecta</taxon>
        <taxon>Pterygota</taxon>
        <taxon>Neoptera</taxon>
        <taxon>Endopterygota</taxon>
        <taxon>Hymenoptera</taxon>
        <taxon>Apocrita</taxon>
        <taxon>Proctotrupomorpha</taxon>
        <taxon>Chalcidoidea</taxon>
        <taxon>Pteromalidae</taxon>
        <taxon>Pteromalinae</taxon>
        <taxon>Nasonia</taxon>
    </lineage>
</organism>
<evidence type="ECO:0000256" key="2">
    <source>
        <dbReference type="SAM" id="Coils"/>
    </source>
</evidence>
<feature type="domain" description="PEP-utilising enzyme mobile" evidence="4">
    <location>
        <begin position="1238"/>
        <end position="1309"/>
    </location>
</feature>
<sequence length="1322" mass="148648">MEVIYGFFQILALFLTTLWFFTWLCERRSDTGWLFERRRQLAVRWIARRKRSRVGLQSDSNDEMDKLVDGVRDRQHQDSNAVSYYGADLKNNFVFVEINYRQRNHAEVSLFLGLEDGRTYELADHPNTVTYDFGTSSWSAAGLKISVLESGRRARIIFNGLLRKGNRSDINRDSDADVEHVCFNCIFVANARPISLEQFWTSDLRAGALAQSSWKKSKWQQLIDKLNIDEIDQYGSLVGQLTFENSSSVELYLRGVRQCCWGKCDAVHYDKRICITGFDAMGVQFRLNLADFKDGLKNVKFGHVKDPTDNLHPITAINFDEKRFFGRFDNGFNEYSIDFTAGGKKYEAIVQLHRRNQRTLYGGYPWDSQYYYCNFELKLNDVQGVGMIQLWKPYSGACPVTVPSIKRFVKARQPDEIPQVYTLSFEDSRCQNESLVGGKGASLAELTSIETSKFVVPKGFCVTAHALESHIKYHAKLEEAIDEFVTICSSGKIGNLREYCQSIVELMENTPVLHTVQNEILDSLKSLEYSDRQVMYAVRSSAVGEDSEDTSAAGQNSTFLGIKESGQVVKYVAHCWASLYTHQSVEYRRQHGMPIRAAMGVCVQQMVDAEAAGVMFTRHPITGNPKEILITSNYGLGEAVVSALVDPDTLMIERSRSDTLSLKSSTIGKKSQKVSLTSDGGTHCLGLSRHERDELSVSLELAMRLAHVGVSLDKLYGAPRDIEWAVVKDQVYLLQSRPVTALDTWTDFELTHELGSGVPSDYDIFTFANVGEVLSTAITPLTMSSVVHGLNISTETNLHRKAVEKLYTTHMFISNMRCTLNYMNLLFRFVEEKISLSNRVTEIAVCGRSILTLEIHERIKKRNGVMNLSARLNLTKQMLTDLWKNLETVERAENVVAQYKKKQESLKGRKRSTKEMYKMLEEAIKELTAVGVSHSHTSKCSIFYQVLMMSILSEGSEELSMEHYSDIALLLGSCSDVISAQVPVVLKEITRTIRESGVGEQFKSLEPTEAMDWLKVNCPKAHEQVLNFVKVHGHRGIEEFDLITETWGMKPEKFLATIQSMLKTKSDIEEGSSKDLTAAETVARLKTPRKSSTRFVLRMLLPATRKAVARRETTKALLIEMVHNLRMGYRRLAERLANEGRLPDPSLIFFLTHNELAELLDKPAPALIRKAVRRRKIRPKLLGYKYHEINYGLPRPVELTKLDAPRGTGVRVQGTSVCNGEVTGRACVALTLEEAAGIQSGDILITNATDIGWSPYFPLLGGVVTELGGLISHGAVVAREYGLPCIVGVENATRIFKTGDTVTLNGYTGSIEIVETDVKEAP</sequence>
<feature type="domain" description="Pyruvate phosphate dikinase AMP/ATP-binding" evidence="5">
    <location>
        <begin position="434"/>
        <end position="743"/>
    </location>
</feature>
<feature type="transmembrane region" description="Helical" evidence="3">
    <location>
        <begin position="7"/>
        <end position="24"/>
    </location>
</feature>
<dbReference type="SUPFAM" id="SSF52009">
    <property type="entry name" value="Phosphohistidine domain"/>
    <property type="match status" value="1"/>
</dbReference>
<evidence type="ECO:0000256" key="1">
    <source>
        <dbReference type="ARBA" id="ARBA00007837"/>
    </source>
</evidence>
<proteinExistence type="inferred from homology"/>
<dbReference type="Pfam" id="PF00391">
    <property type="entry name" value="PEP-utilizers"/>
    <property type="match status" value="1"/>
</dbReference>
<name>A0A7M7QK45_NASVI</name>
<dbReference type="GO" id="GO:0016301">
    <property type="term" value="F:kinase activity"/>
    <property type="evidence" value="ECO:0007669"/>
    <property type="project" value="InterPro"/>
</dbReference>
<evidence type="ECO:0000256" key="3">
    <source>
        <dbReference type="SAM" id="Phobius"/>
    </source>
</evidence>
<dbReference type="InterPro" id="IPR051549">
    <property type="entry name" value="PEP_Utilizing_Enz"/>
</dbReference>
<dbReference type="Gene3D" id="3.30.470.20">
    <property type="entry name" value="ATP-grasp fold, B domain"/>
    <property type="match status" value="1"/>
</dbReference>
<dbReference type="InterPro" id="IPR008279">
    <property type="entry name" value="PEP-util_enz_mobile_dom"/>
</dbReference>
<dbReference type="Gene3D" id="3.30.1490.20">
    <property type="entry name" value="ATP-grasp fold, A domain"/>
    <property type="match status" value="1"/>
</dbReference>
<protein>
    <recommendedName>
        <fullName evidence="8">Phosphoenolpyruvate synthase</fullName>
    </recommendedName>
</protein>
<keyword evidence="7" id="KW-1185">Reference proteome</keyword>
<dbReference type="Gene3D" id="3.50.30.10">
    <property type="entry name" value="Phosphohistidine domain"/>
    <property type="match status" value="1"/>
</dbReference>
<dbReference type="InterPro" id="IPR002192">
    <property type="entry name" value="PPDK_AMP/ATP-bd"/>
</dbReference>
<evidence type="ECO:0008006" key="8">
    <source>
        <dbReference type="Google" id="ProtNLM"/>
    </source>
</evidence>
<dbReference type="Pfam" id="PF01326">
    <property type="entry name" value="PPDK_N"/>
    <property type="match status" value="1"/>
</dbReference>
<dbReference type="EnsemblMetazoa" id="XM_031930993">
    <property type="protein sequence ID" value="XP_031786853"/>
    <property type="gene ID" value="LOC100678915"/>
</dbReference>
<dbReference type="PANTHER" id="PTHR43615">
    <property type="entry name" value="PHOSPHOENOLPYRUVATE SYNTHASE-RELATED"/>
    <property type="match status" value="1"/>
</dbReference>
<keyword evidence="2" id="KW-0175">Coiled coil</keyword>
<dbReference type="InterPro" id="IPR013815">
    <property type="entry name" value="ATP_grasp_subdomain_1"/>
</dbReference>
<dbReference type="InterPro" id="IPR036637">
    <property type="entry name" value="Phosphohistidine_dom_sf"/>
</dbReference>
<evidence type="ECO:0000259" key="5">
    <source>
        <dbReference type="Pfam" id="PF01326"/>
    </source>
</evidence>
<comment type="similarity">
    <text evidence="1">Belongs to the PEP-utilizing enzyme family.</text>
</comment>
<accession>A0A7M7QK45</accession>
<keyword evidence="3" id="KW-0812">Transmembrane</keyword>
<keyword evidence="3" id="KW-1133">Transmembrane helix</keyword>